<proteinExistence type="predicted"/>
<reference evidence="2 3" key="1">
    <citation type="submission" date="2016-06" db="EMBL/GenBank/DDBJ databases">
        <authorList>
            <person name="Kjaerup R.B."/>
            <person name="Dalgaard T.S."/>
            <person name="Juul-Madsen H.R."/>
        </authorList>
    </citation>
    <scope>NUCLEOTIDE SEQUENCE [LARGE SCALE GENOMIC DNA]</scope>
    <source>
        <strain evidence="2 3">DSM 43904</strain>
    </source>
</reference>
<evidence type="ECO:0008006" key="4">
    <source>
        <dbReference type="Google" id="ProtNLM"/>
    </source>
</evidence>
<evidence type="ECO:0000313" key="2">
    <source>
        <dbReference type="EMBL" id="SCG64272.1"/>
    </source>
</evidence>
<name>A0A1C5J104_9ACTN</name>
<keyword evidence="1" id="KW-0812">Transmembrane</keyword>
<keyword evidence="3" id="KW-1185">Reference proteome</keyword>
<keyword evidence="1" id="KW-1133">Transmembrane helix</keyword>
<dbReference type="Pfam" id="PF14015">
    <property type="entry name" value="DUF4231"/>
    <property type="match status" value="1"/>
</dbReference>
<feature type="transmembrane region" description="Helical" evidence="1">
    <location>
        <begin position="43"/>
        <end position="62"/>
    </location>
</feature>
<organism evidence="2 3">
    <name type="scientific">Micromonospora echinaurantiaca</name>
    <dbReference type="NCBI Taxonomy" id="47857"/>
    <lineage>
        <taxon>Bacteria</taxon>
        <taxon>Bacillati</taxon>
        <taxon>Actinomycetota</taxon>
        <taxon>Actinomycetes</taxon>
        <taxon>Micromonosporales</taxon>
        <taxon>Micromonosporaceae</taxon>
        <taxon>Micromonospora</taxon>
    </lineage>
</organism>
<protein>
    <recommendedName>
        <fullName evidence="4">DUF4231 domain-containing protein</fullName>
    </recommendedName>
</protein>
<dbReference type="Proteomes" id="UP000198217">
    <property type="component" value="Chromosome I"/>
</dbReference>
<accession>A0A1C5J104</accession>
<gene>
    <name evidence="2" type="ORF">GA0070609_3947</name>
</gene>
<dbReference type="InterPro" id="IPR025325">
    <property type="entry name" value="DUF4231"/>
</dbReference>
<dbReference type="EMBL" id="LT607750">
    <property type="protein sequence ID" value="SCG64272.1"/>
    <property type="molecule type" value="Genomic_DNA"/>
</dbReference>
<feature type="transmembrane region" description="Helical" evidence="1">
    <location>
        <begin position="68"/>
        <end position="86"/>
    </location>
</feature>
<keyword evidence="1" id="KW-0472">Membrane</keyword>
<evidence type="ECO:0000313" key="3">
    <source>
        <dbReference type="Proteomes" id="UP000198217"/>
    </source>
</evidence>
<dbReference type="NCBIfam" id="NF033634">
    <property type="entry name" value="SLATT_1"/>
    <property type="match status" value="1"/>
</dbReference>
<evidence type="ECO:0000256" key="1">
    <source>
        <dbReference type="SAM" id="Phobius"/>
    </source>
</evidence>
<dbReference type="AlphaFoldDB" id="A0A1C5J104"/>
<sequence>MGCAMVVEPNEARTERSYAVEVADGSYRWYLVAAKRSRRSHRISELTTVVLSAAIPLAALLVPNWPQIPAILGSLLVVIAGCRAVFQWQENYLRFSQAREAVEEQRRLYRVGAHPYDDPALRDVELVKAVTRIEGDEMQRWAQIAQERAEPGRSLPN</sequence>